<sequence>MRKQIPEKIKSRLNKIKTAIEDVPNTVPNEMRTTFNFKGRKSPIIAEKVIEAISDSEDVIYDPFMGSGSFVYAAMGKVKKIYATELDNYTFNAVSVLMNKVDMLKLSKLFDAVKEDVYEQIMRLYETSCCGSKNYISKVLFDPEEGKEGYFNPSNNREIIDGKNIKLIEKCPVCGGKSKKFDDEDYQKLVRLEKVDVERFPRNQYIVNSRINITSSTGADKYDRIFTQRNKIALLILQDAINKIEPSDEKDVLEQVLVASISLARIAMYGSSTDILYHVVGHGAQDMNVWLLFEEKYKSFCKFKSVYSDKQIGTTDSTVIIANKDYAEYIKENPDLKVDIIYTDFPYTDQVPYLERNQLYRIWLEKFYDSKYALTEDMLKQEIVLTNAESRIEKRDIENYYKDIDNMFSHFYSVLNEDGLVFLTMKLGKAKYFKTYIEIVNLARKNGFEYAYQIGVEKKDPTIRKQSAFTNTFMNEMIVVFYKLPKEDRYWYIGNENYEFLLVKKVYLYLIRTKEYVTLSSAVTLVCNDLKSKYSYLASEQDILKIKTLLQQYFKVDAGCIQIDNNQLYLDIEDTTDLYTKLYDLMPIFIRQLLDSKGKFVLEDVYFELVNSLCDGNPKTIAQILEDENHQRDIGNLILNYCEKDGQYYVERQDISKPNENAIDISTLSGTDFEILVQSLLKKEGYENVIKMGGAGDLGVDIIASKRQQDRLLHYIFQCKRWASNVGSDPIQRLYAERMRRRLDYAVCVTTSGYTKDGKKVAFDLEVETVDGNQLMQRLNKYFPGEYYNGIQDI</sequence>
<proteinExistence type="predicted"/>
<comment type="caution">
    <text evidence="1">The sequence shown here is derived from an EMBL/GenBank/DDBJ whole genome shotgun (WGS) entry which is preliminary data.</text>
</comment>
<evidence type="ECO:0000313" key="2">
    <source>
        <dbReference type="Proteomes" id="UP000304953"/>
    </source>
</evidence>
<name>A0AC61RQ20_9FIRM</name>
<gene>
    <name evidence="1" type="ORF">E5329_24240</name>
</gene>
<protein>
    <submittedName>
        <fullName evidence="1">DUF2034 domain-containing protein</fullName>
    </submittedName>
</protein>
<evidence type="ECO:0000313" key="1">
    <source>
        <dbReference type="EMBL" id="TGY90810.1"/>
    </source>
</evidence>
<reference evidence="1" key="1">
    <citation type="submission" date="2019-04" db="EMBL/GenBank/DDBJ databases">
        <title>Microbes associate with the intestines of laboratory mice.</title>
        <authorList>
            <person name="Navarre W."/>
            <person name="Wong E."/>
            <person name="Huang K."/>
            <person name="Tropini C."/>
            <person name="Ng K."/>
            <person name="Yu B."/>
        </authorList>
    </citation>
    <scope>NUCLEOTIDE SEQUENCE</scope>
    <source>
        <strain evidence="1">NM01_1-7b</strain>
    </source>
</reference>
<dbReference type="Proteomes" id="UP000304953">
    <property type="component" value="Unassembled WGS sequence"/>
</dbReference>
<keyword evidence="2" id="KW-1185">Reference proteome</keyword>
<organism evidence="1 2">
    <name type="scientific">Petralouisia muris</name>
    <dbReference type="NCBI Taxonomy" id="3032872"/>
    <lineage>
        <taxon>Bacteria</taxon>
        <taxon>Bacillati</taxon>
        <taxon>Bacillota</taxon>
        <taxon>Clostridia</taxon>
        <taxon>Lachnospirales</taxon>
        <taxon>Lachnospiraceae</taxon>
        <taxon>Petralouisia</taxon>
    </lineage>
</organism>
<accession>A0AC61RQ20</accession>
<dbReference type="EMBL" id="SRYA01000083">
    <property type="protein sequence ID" value="TGY90810.1"/>
    <property type="molecule type" value="Genomic_DNA"/>
</dbReference>